<protein>
    <submittedName>
        <fullName evidence="1">Uncharacterized protein</fullName>
    </submittedName>
</protein>
<evidence type="ECO:0000313" key="1">
    <source>
        <dbReference type="EMBL" id="KKL88912.1"/>
    </source>
</evidence>
<comment type="caution">
    <text evidence="1">The sequence shown here is derived from an EMBL/GenBank/DDBJ whole genome shotgun (WGS) entry which is preliminary data.</text>
</comment>
<accession>A0A0F9INV1</accession>
<organism evidence="1">
    <name type="scientific">marine sediment metagenome</name>
    <dbReference type="NCBI Taxonomy" id="412755"/>
    <lineage>
        <taxon>unclassified sequences</taxon>
        <taxon>metagenomes</taxon>
        <taxon>ecological metagenomes</taxon>
    </lineage>
</organism>
<proteinExistence type="predicted"/>
<name>A0A0F9INV1_9ZZZZ</name>
<reference evidence="1" key="1">
    <citation type="journal article" date="2015" name="Nature">
        <title>Complex archaea that bridge the gap between prokaryotes and eukaryotes.</title>
        <authorList>
            <person name="Spang A."/>
            <person name="Saw J.H."/>
            <person name="Jorgensen S.L."/>
            <person name="Zaremba-Niedzwiedzka K."/>
            <person name="Martijn J."/>
            <person name="Lind A.E."/>
            <person name="van Eijk R."/>
            <person name="Schleper C."/>
            <person name="Guy L."/>
            <person name="Ettema T.J."/>
        </authorList>
    </citation>
    <scope>NUCLEOTIDE SEQUENCE</scope>
</reference>
<gene>
    <name evidence="1" type="ORF">LCGC14_1919990</name>
</gene>
<dbReference type="AlphaFoldDB" id="A0A0F9INV1"/>
<dbReference type="EMBL" id="LAZR01020429">
    <property type="protein sequence ID" value="KKL88912.1"/>
    <property type="molecule type" value="Genomic_DNA"/>
</dbReference>
<sequence length="162" mass="18664">MAEVKLGKWTEEELKKKFEGLVDSWKTCKVKDDFDKATCMFDVLHEITEIQDYIQLGIPNANTSIRHSTMLTNSANAIMLGISRSKGDLRKMLSDLYVEEKVKALTGFLGWNGMIHDYNLTRSDKDDLKPLLDCRNVIERDKVAPQDVQKYEKENLFKGFVK</sequence>